<name>D7CSX4_TRURR</name>
<dbReference type="AlphaFoldDB" id="D7CSX4"/>
<accession>D7CSX4</accession>
<dbReference type="PANTHER" id="PTHR34406:SF1">
    <property type="entry name" value="PROTEIN YCEI"/>
    <property type="match status" value="1"/>
</dbReference>
<protein>
    <submittedName>
        <fullName evidence="2">YceI family protein</fullName>
    </submittedName>
</protein>
<sequence length="195" mass="21453">MQAWRRPGRWLALWWLVGALAHAESYTLHLDPASVITYEATTPFERWRGQAPVASLSGSFDDRDVAGSLRLTVTLEPGAFRSGIAIRDINAQRTVFRTDAYPLITFTLTQAELAGPLPPGSTQAARVTGTLAMHGVERTITVPVTVRRAQNALTATGAFAVRLSDYDMHRPSFLFVTVDDTVRLEFDITARLEPG</sequence>
<dbReference type="EMBL" id="CP002049">
    <property type="protein sequence ID" value="ADI13741.1"/>
    <property type="molecule type" value="Genomic_DNA"/>
</dbReference>
<proteinExistence type="predicted"/>
<dbReference type="eggNOG" id="COG2353">
    <property type="taxonomic scope" value="Bacteria"/>
</dbReference>
<dbReference type="Gene3D" id="2.40.128.110">
    <property type="entry name" value="Lipid/polyisoprenoid-binding, YceI-like"/>
    <property type="match status" value="1"/>
</dbReference>
<keyword evidence="3" id="KW-1185">Reference proteome</keyword>
<evidence type="ECO:0000259" key="1">
    <source>
        <dbReference type="SMART" id="SM00867"/>
    </source>
</evidence>
<dbReference type="STRING" id="649638.Trad_0605"/>
<dbReference type="Proteomes" id="UP000000379">
    <property type="component" value="Chromosome"/>
</dbReference>
<dbReference type="OrthoDB" id="32103at2"/>
<dbReference type="PANTHER" id="PTHR34406">
    <property type="entry name" value="PROTEIN YCEI"/>
    <property type="match status" value="1"/>
</dbReference>
<dbReference type="InterPro" id="IPR036761">
    <property type="entry name" value="TTHA0802/YceI-like_sf"/>
</dbReference>
<reference evidence="3" key="1">
    <citation type="submission" date="2010-05" db="EMBL/GenBank/DDBJ databases">
        <title>The complete genome of Truepera radiovictris DSM 17093.</title>
        <authorList>
            <consortium name="US DOE Joint Genome Institute (JGI-PGF)"/>
            <person name="Lucas S."/>
            <person name="Copeland A."/>
            <person name="Lapidus A."/>
            <person name="Glavina del Rio T."/>
            <person name="Dalin E."/>
            <person name="Tice H."/>
            <person name="Bruce D."/>
            <person name="Goodwin L."/>
            <person name="Pitluck S."/>
            <person name="Kyrpides N."/>
            <person name="Mavromatis K."/>
            <person name="Ovchinnikova G."/>
            <person name="Munk A.C."/>
            <person name="Detter J.C."/>
            <person name="Han C."/>
            <person name="Tapia R."/>
            <person name="Land M."/>
            <person name="Hauser L."/>
            <person name="Markowitz V."/>
            <person name="Cheng J.-F."/>
            <person name="Hugenholtz P."/>
            <person name="Woyke T."/>
            <person name="Wu D."/>
            <person name="Tindall B."/>
            <person name="Pomrenke H.G."/>
            <person name="Brambilla E."/>
            <person name="Klenk H.-P."/>
            <person name="Eisen J.A."/>
        </authorList>
    </citation>
    <scope>NUCLEOTIDE SEQUENCE [LARGE SCALE GENOMIC DNA]</scope>
    <source>
        <strain evidence="3">DSM 17093 / CIP 108686 / LMG 22925 / RQ-24</strain>
    </source>
</reference>
<dbReference type="InterPro" id="IPR007372">
    <property type="entry name" value="Lipid/polyisoprenoid-bd_YceI"/>
</dbReference>
<dbReference type="RefSeq" id="WP_013177121.1">
    <property type="nucleotide sequence ID" value="NC_014221.1"/>
</dbReference>
<dbReference type="HOGENOM" id="CLU_1395781_0_0_0"/>
<dbReference type="SUPFAM" id="SSF101874">
    <property type="entry name" value="YceI-like"/>
    <property type="match status" value="1"/>
</dbReference>
<reference evidence="2 3" key="2">
    <citation type="journal article" date="2011" name="Stand. Genomic Sci.">
        <title>Complete genome sequence of Truepera radiovictrix type strain (RQ-24).</title>
        <authorList>
            <person name="Ivanova N."/>
            <person name="Rohde C."/>
            <person name="Munk C."/>
            <person name="Nolan M."/>
            <person name="Lucas S."/>
            <person name="Del Rio T.G."/>
            <person name="Tice H."/>
            <person name="Deshpande S."/>
            <person name="Cheng J.F."/>
            <person name="Tapia R."/>
            <person name="Han C."/>
            <person name="Goodwin L."/>
            <person name="Pitluck S."/>
            <person name="Liolios K."/>
            <person name="Mavromatis K."/>
            <person name="Mikhailova N."/>
            <person name="Pati A."/>
            <person name="Chen A."/>
            <person name="Palaniappan K."/>
            <person name="Land M."/>
            <person name="Hauser L."/>
            <person name="Chang Y.J."/>
            <person name="Jeffries C.D."/>
            <person name="Brambilla E."/>
            <person name="Rohde M."/>
            <person name="Goker M."/>
            <person name="Tindall B.J."/>
            <person name="Woyke T."/>
            <person name="Bristow J."/>
            <person name="Eisen J.A."/>
            <person name="Markowitz V."/>
            <person name="Hugenholtz P."/>
            <person name="Kyrpides N.C."/>
            <person name="Klenk H.P."/>
            <person name="Lapidus A."/>
        </authorList>
    </citation>
    <scope>NUCLEOTIDE SEQUENCE [LARGE SCALE GENOMIC DNA]</scope>
    <source>
        <strain evidence="3">DSM 17093 / CIP 108686 / LMG 22925 / RQ-24</strain>
    </source>
</reference>
<dbReference type="KEGG" id="tra:Trad_0605"/>
<evidence type="ECO:0000313" key="2">
    <source>
        <dbReference type="EMBL" id="ADI13741.1"/>
    </source>
</evidence>
<dbReference type="SMART" id="SM00867">
    <property type="entry name" value="YceI"/>
    <property type="match status" value="1"/>
</dbReference>
<evidence type="ECO:0000313" key="3">
    <source>
        <dbReference type="Proteomes" id="UP000000379"/>
    </source>
</evidence>
<dbReference type="Pfam" id="PF04264">
    <property type="entry name" value="YceI"/>
    <property type="match status" value="1"/>
</dbReference>
<organism evidence="2 3">
    <name type="scientific">Truepera radiovictrix (strain DSM 17093 / CIP 108686 / LMG 22925 / RQ-24)</name>
    <dbReference type="NCBI Taxonomy" id="649638"/>
    <lineage>
        <taxon>Bacteria</taxon>
        <taxon>Thermotogati</taxon>
        <taxon>Deinococcota</taxon>
        <taxon>Deinococci</taxon>
        <taxon>Trueperales</taxon>
        <taxon>Trueperaceae</taxon>
        <taxon>Truepera</taxon>
    </lineage>
</organism>
<gene>
    <name evidence="2" type="ordered locus">Trad_0605</name>
</gene>
<feature type="domain" description="Lipid/polyisoprenoid-binding YceI-like" evidence="1">
    <location>
        <begin position="27"/>
        <end position="191"/>
    </location>
</feature>